<evidence type="ECO:0000313" key="1">
    <source>
        <dbReference type="EMBL" id="PIR02940.1"/>
    </source>
</evidence>
<dbReference type="EMBL" id="PCWM01000070">
    <property type="protein sequence ID" value="PIR02940.1"/>
    <property type="molecule type" value="Genomic_DNA"/>
</dbReference>
<protein>
    <recommendedName>
        <fullName evidence="3">Aspartyl-tRNA amidotransferase</fullName>
    </recommendedName>
</protein>
<dbReference type="InterPro" id="IPR042184">
    <property type="entry name" value="YqeY/Aim41_N"/>
</dbReference>
<evidence type="ECO:0008006" key="3">
    <source>
        <dbReference type="Google" id="ProtNLM"/>
    </source>
</evidence>
<dbReference type="GO" id="GO:0016884">
    <property type="term" value="F:carbon-nitrogen ligase activity, with glutamine as amido-N-donor"/>
    <property type="evidence" value="ECO:0007669"/>
    <property type="project" value="InterPro"/>
</dbReference>
<comment type="caution">
    <text evidence="1">The sequence shown here is derived from an EMBL/GenBank/DDBJ whole genome shotgun (WGS) entry which is preliminary data.</text>
</comment>
<dbReference type="InterPro" id="IPR023168">
    <property type="entry name" value="GatB_Yqey_C_2"/>
</dbReference>
<proteinExistence type="predicted"/>
<dbReference type="AlphaFoldDB" id="A0A2H0N231"/>
<dbReference type="InterPro" id="IPR003789">
    <property type="entry name" value="Asn/Gln_tRNA_amidoTrase-B-like"/>
</dbReference>
<dbReference type="PANTHER" id="PTHR28055">
    <property type="entry name" value="ALTERED INHERITANCE OF MITOCHONDRIA PROTEIN 41, MITOCHONDRIAL"/>
    <property type="match status" value="1"/>
</dbReference>
<dbReference type="Gene3D" id="1.10.10.410">
    <property type="match status" value="1"/>
</dbReference>
<dbReference type="SUPFAM" id="SSF89095">
    <property type="entry name" value="GatB/YqeY motif"/>
    <property type="match status" value="1"/>
</dbReference>
<dbReference type="Gene3D" id="1.10.1510.10">
    <property type="entry name" value="Uncharacterised protein YqeY/AIM41 PF09424, N-terminal domain"/>
    <property type="match status" value="1"/>
</dbReference>
<name>A0A2H0N231_9BACT</name>
<dbReference type="InterPro" id="IPR019004">
    <property type="entry name" value="YqeY/Aim41"/>
</dbReference>
<evidence type="ECO:0000313" key="2">
    <source>
        <dbReference type="Proteomes" id="UP000229782"/>
    </source>
</evidence>
<accession>A0A2H0N231</accession>
<dbReference type="Proteomes" id="UP000229782">
    <property type="component" value="Unassembled WGS sequence"/>
</dbReference>
<gene>
    <name evidence="1" type="ORF">COV60_02975</name>
</gene>
<reference evidence="1 2" key="1">
    <citation type="submission" date="2017-09" db="EMBL/GenBank/DDBJ databases">
        <title>Depth-based differentiation of microbial function through sediment-hosted aquifers and enrichment of novel symbionts in the deep terrestrial subsurface.</title>
        <authorList>
            <person name="Probst A.J."/>
            <person name="Ladd B."/>
            <person name="Jarett J.K."/>
            <person name="Geller-Mcgrath D.E."/>
            <person name="Sieber C.M."/>
            <person name="Emerson J.B."/>
            <person name="Anantharaman K."/>
            <person name="Thomas B.C."/>
            <person name="Malmstrom R."/>
            <person name="Stieglmeier M."/>
            <person name="Klingl A."/>
            <person name="Woyke T."/>
            <person name="Ryan C.M."/>
            <person name="Banfield J.F."/>
        </authorList>
    </citation>
    <scope>NUCLEOTIDE SEQUENCE [LARGE SCALE GENOMIC DNA]</scope>
    <source>
        <strain evidence="1">CG11_big_fil_rev_8_21_14_0_20_43_7</strain>
    </source>
</reference>
<sequence length="147" mass="15834">MSLQEQIQKDIIVAMKAKDAGTLSTLRNLSAAIKNAIIDHNGEFTDADTQGIVTRQVKQLKDAMKDFEAGGRADLVSQNRKEISVIEVYLPQQISDDELHAIVADTIAETEAHGPSDMGKVMGSLMGKVQGKADGNRVKSAVMAVLK</sequence>
<dbReference type="PANTHER" id="PTHR28055:SF1">
    <property type="entry name" value="ALTERED INHERITANCE OF MITOCHONDRIA PROTEIN 41, MITOCHONDRIAL"/>
    <property type="match status" value="1"/>
</dbReference>
<organism evidence="1 2">
    <name type="scientific">Candidatus Magasanikbacteria bacterium CG11_big_fil_rev_8_21_14_0_20_43_7</name>
    <dbReference type="NCBI Taxonomy" id="1974654"/>
    <lineage>
        <taxon>Bacteria</taxon>
        <taxon>Candidatus Magasanikiibacteriota</taxon>
    </lineage>
</organism>
<dbReference type="Pfam" id="PF09424">
    <property type="entry name" value="YqeY"/>
    <property type="match status" value="1"/>
</dbReference>